<dbReference type="AlphaFoldDB" id="A0AA38J341"/>
<dbReference type="EMBL" id="JALNTZ010000002">
    <property type="protein sequence ID" value="KAJ3663704.1"/>
    <property type="molecule type" value="Genomic_DNA"/>
</dbReference>
<evidence type="ECO:0000313" key="2">
    <source>
        <dbReference type="EMBL" id="KAJ3663704.1"/>
    </source>
</evidence>
<evidence type="ECO:0000256" key="1">
    <source>
        <dbReference type="SAM" id="SignalP"/>
    </source>
</evidence>
<protein>
    <submittedName>
        <fullName evidence="2">Uncharacterized protein</fullName>
    </submittedName>
</protein>
<dbReference type="Proteomes" id="UP001168821">
    <property type="component" value="Unassembled WGS sequence"/>
</dbReference>
<feature type="signal peptide" evidence="1">
    <location>
        <begin position="1"/>
        <end position="16"/>
    </location>
</feature>
<sequence length="108" mass="11616">MHFVWVLSVLVCGAMAIESNFYREEACANAKGYCVLRSECPQTVSAPQADLCSGQKKDGAVCCPNFPENQVNCLQRHNVCRPSAECPGNLNIGRLGCASGETCCVLTK</sequence>
<name>A0AA38J341_9CUCU</name>
<organism evidence="2 3">
    <name type="scientific">Zophobas morio</name>
    <dbReference type="NCBI Taxonomy" id="2755281"/>
    <lineage>
        <taxon>Eukaryota</taxon>
        <taxon>Metazoa</taxon>
        <taxon>Ecdysozoa</taxon>
        <taxon>Arthropoda</taxon>
        <taxon>Hexapoda</taxon>
        <taxon>Insecta</taxon>
        <taxon>Pterygota</taxon>
        <taxon>Neoptera</taxon>
        <taxon>Endopterygota</taxon>
        <taxon>Coleoptera</taxon>
        <taxon>Polyphaga</taxon>
        <taxon>Cucujiformia</taxon>
        <taxon>Tenebrionidae</taxon>
        <taxon>Zophobas</taxon>
    </lineage>
</organism>
<feature type="chain" id="PRO_5041426111" evidence="1">
    <location>
        <begin position="17"/>
        <end position="108"/>
    </location>
</feature>
<keyword evidence="1" id="KW-0732">Signal</keyword>
<proteinExistence type="predicted"/>
<reference evidence="2" key="1">
    <citation type="journal article" date="2023" name="G3 (Bethesda)">
        <title>Whole genome assemblies of Zophobas morio and Tenebrio molitor.</title>
        <authorList>
            <person name="Kaur S."/>
            <person name="Stinson S.A."/>
            <person name="diCenzo G.C."/>
        </authorList>
    </citation>
    <scope>NUCLEOTIDE SEQUENCE</scope>
    <source>
        <strain evidence="2">QUZm001</strain>
    </source>
</reference>
<gene>
    <name evidence="2" type="ORF">Zmor_007933</name>
</gene>
<comment type="caution">
    <text evidence="2">The sequence shown here is derived from an EMBL/GenBank/DDBJ whole genome shotgun (WGS) entry which is preliminary data.</text>
</comment>
<accession>A0AA38J341</accession>
<evidence type="ECO:0000313" key="3">
    <source>
        <dbReference type="Proteomes" id="UP001168821"/>
    </source>
</evidence>
<keyword evidence="3" id="KW-1185">Reference proteome</keyword>